<reference evidence="2 3" key="1">
    <citation type="submission" date="2017-04" db="EMBL/GenBank/DDBJ databases">
        <authorList>
            <person name="Afonso C.L."/>
            <person name="Miller P.J."/>
            <person name="Scott M.A."/>
            <person name="Spackman E."/>
            <person name="Goraichik I."/>
            <person name="Dimitrov K.M."/>
            <person name="Suarez D.L."/>
            <person name="Swayne D.E."/>
        </authorList>
    </citation>
    <scope>NUCLEOTIDE SEQUENCE [LARGE SCALE GENOMIC DNA]</scope>
    <source>
        <strain evidence="2 3">DSM 11622</strain>
    </source>
</reference>
<feature type="transmembrane region" description="Helical" evidence="1">
    <location>
        <begin position="29"/>
        <end position="45"/>
    </location>
</feature>
<dbReference type="AlphaFoldDB" id="A0A1W1V8H9"/>
<accession>A0A1W1V8H9</accession>
<dbReference type="EMBL" id="FWWW01000052">
    <property type="protein sequence ID" value="SMB89668.1"/>
    <property type="molecule type" value="Genomic_DNA"/>
</dbReference>
<gene>
    <name evidence="2" type="ORF">SAMN00120144_0965</name>
</gene>
<keyword evidence="1" id="KW-0472">Membrane</keyword>
<sequence length="98" mass="10667">MKKLNVIAAVIFGMLALLNLWLGDWVQTSICLLLSIGFLLSDLQYAPTGQDVATPSSLSPGRKYLSITIIVAALALMGYQIGRDSKAKQQREAQTEAR</sequence>
<evidence type="ECO:0000313" key="3">
    <source>
        <dbReference type="Proteomes" id="UP000192266"/>
    </source>
</evidence>
<dbReference type="STRING" id="645990.SAMN00120144_0965"/>
<keyword evidence="3" id="KW-1185">Reference proteome</keyword>
<keyword evidence="1" id="KW-0812">Transmembrane</keyword>
<keyword evidence="1" id="KW-1133">Transmembrane helix</keyword>
<dbReference type="Proteomes" id="UP000192266">
    <property type="component" value="Unassembled WGS sequence"/>
</dbReference>
<name>A0A1W1V8H9_9BACT</name>
<feature type="transmembrane region" description="Helical" evidence="1">
    <location>
        <begin position="65"/>
        <end position="82"/>
    </location>
</feature>
<organism evidence="2 3">
    <name type="scientific">Hymenobacter roseosalivarius DSM 11622</name>
    <dbReference type="NCBI Taxonomy" id="645990"/>
    <lineage>
        <taxon>Bacteria</taxon>
        <taxon>Pseudomonadati</taxon>
        <taxon>Bacteroidota</taxon>
        <taxon>Cytophagia</taxon>
        <taxon>Cytophagales</taxon>
        <taxon>Hymenobacteraceae</taxon>
        <taxon>Hymenobacter</taxon>
    </lineage>
</organism>
<dbReference type="RefSeq" id="WP_084444415.1">
    <property type="nucleotide sequence ID" value="NZ_FWWW01000052.1"/>
</dbReference>
<proteinExistence type="predicted"/>
<evidence type="ECO:0000313" key="2">
    <source>
        <dbReference type="EMBL" id="SMB89668.1"/>
    </source>
</evidence>
<evidence type="ECO:0000256" key="1">
    <source>
        <dbReference type="SAM" id="Phobius"/>
    </source>
</evidence>
<protein>
    <submittedName>
        <fullName evidence="2">Uncharacterized protein</fullName>
    </submittedName>
</protein>
<feature type="transmembrane region" description="Helical" evidence="1">
    <location>
        <begin position="6"/>
        <end position="22"/>
    </location>
</feature>